<dbReference type="Pfam" id="PF05958">
    <property type="entry name" value="tRNA_U5-meth_tr"/>
    <property type="match status" value="1"/>
</dbReference>
<dbReference type="InterPro" id="IPR030390">
    <property type="entry name" value="MeTrfase_TrmA_AS"/>
</dbReference>
<dbReference type="FunFam" id="2.40.50.140:FF:000097">
    <property type="entry name" value="23S rRNA (uracil(1939)-C(5))-methyltransferase RlmD"/>
    <property type="match status" value="1"/>
</dbReference>
<organism evidence="9 10">
    <name type="scientific">Geomicrobium halophilum</name>
    <dbReference type="NCBI Taxonomy" id="549000"/>
    <lineage>
        <taxon>Bacteria</taxon>
        <taxon>Bacillati</taxon>
        <taxon>Bacillota</taxon>
        <taxon>Bacilli</taxon>
        <taxon>Bacillales</taxon>
        <taxon>Geomicrobium</taxon>
    </lineage>
</organism>
<evidence type="ECO:0000256" key="1">
    <source>
        <dbReference type="ARBA" id="ARBA00022485"/>
    </source>
</evidence>
<name>A0A841PSM2_9BACL</name>
<dbReference type="InterPro" id="IPR012340">
    <property type="entry name" value="NA-bd_OB-fold"/>
</dbReference>
<accession>A0A841PSM2</accession>
<dbReference type="Gene3D" id="3.40.50.150">
    <property type="entry name" value="Vaccinia Virus protein VP39"/>
    <property type="match status" value="1"/>
</dbReference>
<dbReference type="Pfam" id="PF01938">
    <property type="entry name" value="TRAM"/>
    <property type="match status" value="1"/>
</dbReference>
<dbReference type="InterPro" id="IPR030391">
    <property type="entry name" value="MeTrfase_TrmA_CS"/>
</dbReference>
<dbReference type="RefSeq" id="WP_184404849.1">
    <property type="nucleotide sequence ID" value="NZ_JACHHJ010000004.1"/>
</dbReference>
<feature type="domain" description="TRAM" evidence="8">
    <location>
        <begin position="11"/>
        <end position="69"/>
    </location>
</feature>
<keyword evidence="1" id="KW-0408">Iron</keyword>
<evidence type="ECO:0000259" key="8">
    <source>
        <dbReference type="PROSITE" id="PS50926"/>
    </source>
</evidence>
<dbReference type="PROSITE" id="PS01230">
    <property type="entry name" value="TRMA_1"/>
    <property type="match status" value="1"/>
</dbReference>
<keyword evidence="5" id="KW-0411">Iron-sulfur</keyword>
<reference evidence="9 10" key="1">
    <citation type="submission" date="2020-08" db="EMBL/GenBank/DDBJ databases">
        <title>Genomic Encyclopedia of Type Strains, Phase IV (KMG-IV): sequencing the most valuable type-strain genomes for metagenomic binning, comparative biology and taxonomic classification.</title>
        <authorList>
            <person name="Goeker M."/>
        </authorList>
    </citation>
    <scope>NUCLEOTIDE SEQUENCE [LARGE SCALE GENOMIC DNA]</scope>
    <source>
        <strain evidence="9 10">DSM 21769</strain>
    </source>
</reference>
<comment type="caution">
    <text evidence="9">The sequence shown here is derived from an EMBL/GenBank/DDBJ whole genome shotgun (WGS) entry which is preliminary data.</text>
</comment>
<dbReference type="PANTHER" id="PTHR11061:SF30">
    <property type="entry name" value="TRNA (URACIL(54)-C(5))-METHYLTRANSFERASE"/>
    <property type="match status" value="1"/>
</dbReference>
<dbReference type="InterPro" id="IPR010280">
    <property type="entry name" value="U5_MeTrfase_fam"/>
</dbReference>
<dbReference type="PROSITE" id="PS51687">
    <property type="entry name" value="SAM_MT_RNA_M5U"/>
    <property type="match status" value="1"/>
</dbReference>
<evidence type="ECO:0000256" key="2">
    <source>
        <dbReference type="ARBA" id="ARBA00022603"/>
    </source>
</evidence>
<dbReference type="InterPro" id="IPR029063">
    <property type="entry name" value="SAM-dependent_MTases_sf"/>
</dbReference>
<keyword evidence="1" id="KW-0479">Metal-binding</keyword>
<dbReference type="FunFam" id="2.40.50.1070:FF:000003">
    <property type="entry name" value="23S rRNA (Uracil-5-)-methyltransferase RumA"/>
    <property type="match status" value="1"/>
</dbReference>
<dbReference type="SUPFAM" id="SSF50249">
    <property type="entry name" value="Nucleic acid-binding proteins"/>
    <property type="match status" value="1"/>
</dbReference>
<keyword evidence="3 6" id="KW-0808">Transferase</keyword>
<comment type="similarity">
    <text evidence="6">Belongs to the class I-like SAM-binding methyltransferase superfamily. RNA M5U methyltransferase family.</text>
</comment>
<sequence length="462" mass="52193">MSNKRINKNIPVQKNEFLNVTFEDLTHEGAGVAKVDGYPIFVPDSLPGEEAEIKVVKVGKSFGFGRLMKRHTTSDQRVDPPCPIYHWCGGCQLQHMDQKAQLSLKREQVVNALHKYMGRDDIPVHKTMGMEEPWAYRNKAQVPVAERNGELIAGFYAKQSHHIVDMDHCLIQGDQNDAAIQVVKTILKRYNIQPYDEESGKGVIRHIVARNGRLSGETMVMLVTNGETLPKRDAIVEDIRREVSGIHSIVQNMNDKKTNVIFGKRTEILWGESYIEEQVGKLRFALSPLSFFQVNPVQTEALYEKALEYADLRGQETVIDAYCGIGSISLFLAEKAKKVYGVEVSGEAIRDARKNAKLNRISNVEFSVGKAEEVVPWWRAFAEVQADVIVVDPPRKGCDEKLLQTMIEMKPERIVYVSCNPATLARDLRILSEGGYEVKEVQPVDMFPQTAHVESVTQLMRR</sequence>
<dbReference type="GO" id="GO:0070041">
    <property type="term" value="F:rRNA (uridine-C5-)-methyltransferase activity"/>
    <property type="evidence" value="ECO:0007669"/>
    <property type="project" value="TreeGrafter"/>
</dbReference>
<dbReference type="EC" id="2.1.1.190" evidence="9"/>
<dbReference type="PROSITE" id="PS50926">
    <property type="entry name" value="TRAM"/>
    <property type="match status" value="1"/>
</dbReference>
<keyword evidence="4 6" id="KW-0949">S-adenosyl-L-methionine</keyword>
<dbReference type="CDD" id="cd02440">
    <property type="entry name" value="AdoMet_MTases"/>
    <property type="match status" value="1"/>
</dbReference>
<dbReference type="Gene3D" id="2.40.50.140">
    <property type="entry name" value="Nucleic acid-binding proteins"/>
    <property type="match status" value="1"/>
</dbReference>
<dbReference type="GO" id="GO:0051539">
    <property type="term" value="F:4 iron, 4 sulfur cluster binding"/>
    <property type="evidence" value="ECO:0007669"/>
    <property type="project" value="UniProtKB-KW"/>
</dbReference>
<dbReference type="EMBL" id="JACHHJ010000004">
    <property type="protein sequence ID" value="MBB6450784.1"/>
    <property type="molecule type" value="Genomic_DNA"/>
</dbReference>
<evidence type="ECO:0000256" key="7">
    <source>
        <dbReference type="PROSITE-ProRule" id="PRU10015"/>
    </source>
</evidence>
<dbReference type="SUPFAM" id="SSF53335">
    <property type="entry name" value="S-adenosyl-L-methionine-dependent methyltransferases"/>
    <property type="match status" value="1"/>
</dbReference>
<dbReference type="GO" id="GO:0070475">
    <property type="term" value="P:rRNA base methylation"/>
    <property type="evidence" value="ECO:0007669"/>
    <property type="project" value="TreeGrafter"/>
</dbReference>
<dbReference type="PANTHER" id="PTHR11061">
    <property type="entry name" value="RNA M5U METHYLTRANSFERASE"/>
    <property type="match status" value="1"/>
</dbReference>
<evidence type="ECO:0000256" key="4">
    <source>
        <dbReference type="ARBA" id="ARBA00022691"/>
    </source>
</evidence>
<feature type="binding site" evidence="6">
    <location>
        <position position="343"/>
    </location>
    <ligand>
        <name>S-adenosyl-L-methionine</name>
        <dbReference type="ChEBI" id="CHEBI:59789"/>
    </ligand>
</feature>
<feature type="active site" evidence="7">
    <location>
        <position position="419"/>
    </location>
</feature>
<keyword evidence="1" id="KW-0004">4Fe-4S</keyword>
<dbReference type="FunFam" id="3.40.50.150:FF:000009">
    <property type="entry name" value="23S rRNA (Uracil(1939)-C(5))-methyltransferase RlmD"/>
    <property type="match status" value="1"/>
</dbReference>
<proteinExistence type="inferred from homology"/>
<dbReference type="Gene3D" id="2.40.50.1070">
    <property type="match status" value="1"/>
</dbReference>
<dbReference type="InterPro" id="IPR002792">
    <property type="entry name" value="TRAM_dom"/>
</dbReference>
<dbReference type="AlphaFoldDB" id="A0A841PSM2"/>
<feature type="binding site" evidence="6">
    <location>
        <position position="322"/>
    </location>
    <ligand>
        <name>S-adenosyl-L-methionine</name>
        <dbReference type="ChEBI" id="CHEBI:59789"/>
    </ligand>
</feature>
<gene>
    <name evidence="9" type="ORF">HNR44_002774</name>
</gene>
<evidence type="ECO:0000256" key="3">
    <source>
        <dbReference type="ARBA" id="ARBA00022679"/>
    </source>
</evidence>
<protein>
    <submittedName>
        <fullName evidence="9">23S rRNA (Uracil1939-C5)-methyltransferase</fullName>
        <ecNumber evidence="9">2.1.1.190</ecNumber>
    </submittedName>
</protein>
<dbReference type="Proteomes" id="UP000568839">
    <property type="component" value="Unassembled WGS sequence"/>
</dbReference>
<evidence type="ECO:0000256" key="6">
    <source>
        <dbReference type="PROSITE-ProRule" id="PRU01024"/>
    </source>
</evidence>
<evidence type="ECO:0000256" key="5">
    <source>
        <dbReference type="ARBA" id="ARBA00023014"/>
    </source>
</evidence>
<feature type="binding site" evidence="6">
    <location>
        <position position="293"/>
    </location>
    <ligand>
        <name>S-adenosyl-L-methionine</name>
        <dbReference type="ChEBI" id="CHEBI:59789"/>
    </ligand>
</feature>
<feature type="binding site" evidence="6">
    <location>
        <position position="392"/>
    </location>
    <ligand>
        <name>S-adenosyl-L-methionine</name>
        <dbReference type="ChEBI" id="CHEBI:59789"/>
    </ligand>
</feature>
<keyword evidence="10" id="KW-1185">Reference proteome</keyword>
<keyword evidence="2 6" id="KW-0489">Methyltransferase</keyword>
<evidence type="ECO:0000313" key="10">
    <source>
        <dbReference type="Proteomes" id="UP000568839"/>
    </source>
</evidence>
<dbReference type="NCBIfam" id="TIGR00479">
    <property type="entry name" value="rumA"/>
    <property type="match status" value="1"/>
</dbReference>
<dbReference type="PROSITE" id="PS01231">
    <property type="entry name" value="TRMA_2"/>
    <property type="match status" value="1"/>
</dbReference>
<feature type="active site" description="Nucleophile" evidence="6">
    <location>
        <position position="419"/>
    </location>
</feature>
<evidence type="ECO:0000313" key="9">
    <source>
        <dbReference type="EMBL" id="MBB6450784.1"/>
    </source>
</evidence>